<feature type="transmembrane region" description="Helical" evidence="4">
    <location>
        <begin position="263"/>
        <end position="283"/>
    </location>
</feature>
<keyword evidence="2 4" id="KW-1133">Transmembrane helix</keyword>
<dbReference type="Proteomes" id="UP000010798">
    <property type="component" value="Chromosome"/>
</dbReference>
<dbReference type="KEGG" id="saci:Sinac_3463"/>
<feature type="transmembrane region" description="Helical" evidence="4">
    <location>
        <begin position="418"/>
        <end position="440"/>
    </location>
</feature>
<dbReference type="Pfam" id="PF07690">
    <property type="entry name" value="MFS_1"/>
    <property type="match status" value="1"/>
</dbReference>
<dbReference type="PROSITE" id="PS50850">
    <property type="entry name" value="MFS"/>
    <property type="match status" value="1"/>
</dbReference>
<dbReference type="Gene3D" id="1.20.1250.20">
    <property type="entry name" value="MFS general substrate transporter like domains"/>
    <property type="match status" value="2"/>
</dbReference>
<evidence type="ECO:0000313" key="7">
    <source>
        <dbReference type="Proteomes" id="UP000010798"/>
    </source>
</evidence>
<dbReference type="AlphaFoldDB" id="L0DFT8"/>
<dbReference type="GO" id="GO:0022857">
    <property type="term" value="F:transmembrane transporter activity"/>
    <property type="evidence" value="ECO:0007669"/>
    <property type="project" value="InterPro"/>
</dbReference>
<feature type="domain" description="Major facilitator superfamily (MFS) profile" evidence="5">
    <location>
        <begin position="60"/>
        <end position="443"/>
    </location>
</feature>
<dbReference type="eggNOG" id="COG2223">
    <property type="taxonomic scope" value="Bacteria"/>
</dbReference>
<evidence type="ECO:0000256" key="4">
    <source>
        <dbReference type="SAM" id="Phobius"/>
    </source>
</evidence>
<dbReference type="InterPro" id="IPR020846">
    <property type="entry name" value="MFS_dom"/>
</dbReference>
<feature type="transmembrane region" description="Helical" evidence="4">
    <location>
        <begin position="186"/>
        <end position="206"/>
    </location>
</feature>
<evidence type="ECO:0000256" key="2">
    <source>
        <dbReference type="ARBA" id="ARBA00022989"/>
    </source>
</evidence>
<dbReference type="HOGENOM" id="CLU_040537_2_0_0"/>
<evidence type="ECO:0000256" key="3">
    <source>
        <dbReference type="ARBA" id="ARBA00023136"/>
    </source>
</evidence>
<feature type="transmembrane region" description="Helical" evidence="4">
    <location>
        <begin position="357"/>
        <end position="377"/>
    </location>
</feature>
<dbReference type="PANTHER" id="PTHR43129:SF1">
    <property type="entry name" value="FOSMIDOMYCIN RESISTANCE PROTEIN"/>
    <property type="match status" value="1"/>
</dbReference>
<feature type="transmembrane region" description="Helical" evidence="4">
    <location>
        <begin position="303"/>
        <end position="320"/>
    </location>
</feature>
<gene>
    <name evidence="6" type="ordered locus">Sinac_3463</name>
</gene>
<reference evidence="6 7" key="1">
    <citation type="submission" date="2012-02" db="EMBL/GenBank/DDBJ databases">
        <title>Complete sequence of chromosome of Singulisphaera acidiphila DSM 18658.</title>
        <authorList>
            <consortium name="US DOE Joint Genome Institute (JGI-PGF)"/>
            <person name="Lucas S."/>
            <person name="Copeland A."/>
            <person name="Lapidus A."/>
            <person name="Glavina del Rio T."/>
            <person name="Dalin E."/>
            <person name="Tice H."/>
            <person name="Bruce D."/>
            <person name="Goodwin L."/>
            <person name="Pitluck S."/>
            <person name="Peters L."/>
            <person name="Ovchinnikova G."/>
            <person name="Chertkov O."/>
            <person name="Kyrpides N."/>
            <person name="Mavromatis K."/>
            <person name="Ivanova N."/>
            <person name="Brettin T."/>
            <person name="Detter J.C."/>
            <person name="Han C."/>
            <person name="Larimer F."/>
            <person name="Land M."/>
            <person name="Hauser L."/>
            <person name="Markowitz V."/>
            <person name="Cheng J.-F."/>
            <person name="Hugenholtz P."/>
            <person name="Woyke T."/>
            <person name="Wu D."/>
            <person name="Tindall B."/>
            <person name="Pomrenke H."/>
            <person name="Brambilla E."/>
            <person name="Klenk H.-P."/>
            <person name="Eisen J.A."/>
        </authorList>
    </citation>
    <scope>NUCLEOTIDE SEQUENCE [LARGE SCALE GENOMIC DNA]</scope>
    <source>
        <strain evidence="7">ATCC BAA-1392 / DSM 18658 / VKM B-2454 / MOB10</strain>
    </source>
</reference>
<proteinExistence type="predicted"/>
<evidence type="ECO:0000259" key="5">
    <source>
        <dbReference type="PROSITE" id="PS50850"/>
    </source>
</evidence>
<feature type="transmembrane region" description="Helical" evidence="4">
    <location>
        <begin position="147"/>
        <end position="165"/>
    </location>
</feature>
<feature type="transmembrane region" description="Helical" evidence="4">
    <location>
        <begin position="125"/>
        <end position="141"/>
    </location>
</feature>
<organism evidence="6 7">
    <name type="scientific">Singulisphaera acidiphila (strain ATCC BAA-1392 / DSM 18658 / VKM B-2454 / MOB10)</name>
    <dbReference type="NCBI Taxonomy" id="886293"/>
    <lineage>
        <taxon>Bacteria</taxon>
        <taxon>Pseudomonadati</taxon>
        <taxon>Planctomycetota</taxon>
        <taxon>Planctomycetia</taxon>
        <taxon>Isosphaerales</taxon>
        <taxon>Isosphaeraceae</taxon>
        <taxon>Singulisphaera</taxon>
    </lineage>
</organism>
<sequence>MGTCSCVVAFERPNGDAIRKKDGRPFSANGMGSELMATSSNSVSLAETETSRAEGTAFAILAALSVSHMLNDIMQSLIQAVYPLLKEQYHLTFTQVGLITFTFQLTASLLQPIIGLSTDRRPRPYSLATGMVFTFVGLILLSVAHHFVLILIAAALVGIGSSVFHPEASRVARMASGGRHGFAQSLFQVGGNAGSAIGPLLAAFVVVPWGQASIACFSIAAVIAMVVLFAVGRWYEAYLKARQAGRFTSGHASHRTGPSRARVISAITILLLLIFSKYFYMASLSSYYTFYLINRFGVSIPTAQIYLFIFLGSVAAGTIAGGPVGDRIGFKAVIWVSILGVLPFTLVLPYANLFWTGVLTVPIGVILASAFSAIMVYAQELMPSRVGLVAGLFFGFAFGMGGLGAGVLGWLADKTNIQFVYHVCSFLPLVGLLAGFLPNLERKTSHVKA</sequence>
<feature type="transmembrane region" description="Helical" evidence="4">
    <location>
        <begin position="389"/>
        <end position="412"/>
    </location>
</feature>
<feature type="transmembrane region" description="Helical" evidence="4">
    <location>
        <begin position="212"/>
        <end position="232"/>
    </location>
</feature>
<evidence type="ECO:0000313" key="6">
    <source>
        <dbReference type="EMBL" id="AGA27720.1"/>
    </source>
</evidence>
<dbReference type="EMBL" id="CP003364">
    <property type="protein sequence ID" value="AGA27720.1"/>
    <property type="molecule type" value="Genomic_DNA"/>
</dbReference>
<dbReference type="PANTHER" id="PTHR43129">
    <property type="entry name" value="FOSMIDOMYCIN RESISTANCE PROTEIN"/>
    <property type="match status" value="1"/>
</dbReference>
<accession>L0DFT8</accession>
<keyword evidence="3 4" id="KW-0472">Membrane</keyword>
<dbReference type="CDD" id="cd17478">
    <property type="entry name" value="MFS_FsR"/>
    <property type="match status" value="1"/>
</dbReference>
<dbReference type="SUPFAM" id="SSF103473">
    <property type="entry name" value="MFS general substrate transporter"/>
    <property type="match status" value="1"/>
</dbReference>
<keyword evidence="1 4" id="KW-0812">Transmembrane</keyword>
<dbReference type="InterPro" id="IPR011701">
    <property type="entry name" value="MFS"/>
</dbReference>
<keyword evidence="7" id="KW-1185">Reference proteome</keyword>
<name>L0DFT8_SINAD</name>
<dbReference type="InterPro" id="IPR036259">
    <property type="entry name" value="MFS_trans_sf"/>
</dbReference>
<protein>
    <submittedName>
        <fullName evidence="6">Arabinose efflux permease family protein</fullName>
    </submittedName>
</protein>
<evidence type="ECO:0000256" key="1">
    <source>
        <dbReference type="ARBA" id="ARBA00022692"/>
    </source>
</evidence>
<dbReference type="GO" id="GO:0005886">
    <property type="term" value="C:plasma membrane"/>
    <property type="evidence" value="ECO:0007669"/>
    <property type="project" value="TreeGrafter"/>
</dbReference>
<feature type="transmembrane region" description="Helical" evidence="4">
    <location>
        <begin position="332"/>
        <end position="351"/>
    </location>
</feature>